<evidence type="ECO:0000313" key="3">
    <source>
        <dbReference type="Proteomes" id="UP000652219"/>
    </source>
</evidence>
<protein>
    <submittedName>
        <fullName evidence="2">Uncharacterized protein</fullName>
    </submittedName>
</protein>
<feature type="region of interest" description="Disordered" evidence="1">
    <location>
        <begin position="90"/>
        <end position="152"/>
    </location>
</feature>
<dbReference type="EMBL" id="WIGN01000167">
    <property type="protein sequence ID" value="KAF6806087.1"/>
    <property type="molecule type" value="Genomic_DNA"/>
</dbReference>
<accession>A0A8H6MR52</accession>
<dbReference type="AlphaFoldDB" id="A0A8H6MR52"/>
<name>A0A8H6MR52_9PEZI</name>
<dbReference type="Proteomes" id="UP000652219">
    <property type="component" value="Unassembled WGS sequence"/>
</dbReference>
<keyword evidence="3" id="KW-1185">Reference proteome</keyword>
<organism evidence="2 3">
    <name type="scientific">Colletotrichum sojae</name>
    <dbReference type="NCBI Taxonomy" id="2175907"/>
    <lineage>
        <taxon>Eukaryota</taxon>
        <taxon>Fungi</taxon>
        <taxon>Dikarya</taxon>
        <taxon>Ascomycota</taxon>
        <taxon>Pezizomycotina</taxon>
        <taxon>Sordariomycetes</taxon>
        <taxon>Hypocreomycetidae</taxon>
        <taxon>Glomerellales</taxon>
        <taxon>Glomerellaceae</taxon>
        <taxon>Colletotrichum</taxon>
        <taxon>Colletotrichum orchidearum species complex</taxon>
    </lineage>
</organism>
<feature type="compositionally biased region" description="Polar residues" evidence="1">
    <location>
        <begin position="132"/>
        <end position="144"/>
    </location>
</feature>
<reference evidence="2 3" key="1">
    <citation type="journal article" date="2020" name="Phytopathology">
        <title>Genome Sequence Resources of Colletotrichum truncatum, C. plurivorum, C. musicola, and C. sojae: Four Species Pathogenic to Soybean (Glycine max).</title>
        <authorList>
            <person name="Rogerio F."/>
            <person name="Boufleur T.R."/>
            <person name="Ciampi-Guillardi M."/>
            <person name="Sukno S.A."/>
            <person name="Thon M.R."/>
            <person name="Massola Junior N.S."/>
            <person name="Baroncelli R."/>
        </authorList>
    </citation>
    <scope>NUCLEOTIDE SEQUENCE [LARGE SCALE GENOMIC DNA]</scope>
    <source>
        <strain evidence="2 3">LFN0009</strain>
    </source>
</reference>
<evidence type="ECO:0000313" key="2">
    <source>
        <dbReference type="EMBL" id="KAF6806087.1"/>
    </source>
</evidence>
<gene>
    <name evidence="2" type="ORF">CSOJ01_09081</name>
</gene>
<comment type="caution">
    <text evidence="2">The sequence shown here is derived from an EMBL/GenBank/DDBJ whole genome shotgun (WGS) entry which is preliminary data.</text>
</comment>
<evidence type="ECO:0000256" key="1">
    <source>
        <dbReference type="SAM" id="MobiDB-lite"/>
    </source>
</evidence>
<proteinExistence type="predicted"/>
<sequence length="152" mass="16279">MERAFQRSLGVDSPIRRSRVHRRPSALWSLVGSDGYSNAADCAVSGGRRLQTPPGLLHAPVPTKHGPVCLVTSTAFHGTSSACRLDGRTVEGFTRGQDKDTTGQETGQGRAEENSKGCRARLGPMPDGRLTVAQQTSRSASTPLGQVEPEYY</sequence>